<reference evidence="1 2" key="1">
    <citation type="submission" date="2020-03" db="EMBL/GenBank/DDBJ databases">
        <title>Soil Listeria distribution.</title>
        <authorList>
            <person name="Liao J."/>
            <person name="Wiedmann M."/>
        </authorList>
    </citation>
    <scope>NUCLEOTIDE SEQUENCE [LARGE SCALE GENOMIC DNA]</scope>
    <source>
        <strain evidence="1 2">FSL L7-1515</strain>
    </source>
</reference>
<gene>
    <name evidence="1" type="ORF">HCJ59_03650</name>
</gene>
<dbReference type="EMBL" id="JAASUB010000004">
    <property type="protein sequence ID" value="MBC1509009.1"/>
    <property type="molecule type" value="Genomic_DNA"/>
</dbReference>
<evidence type="ECO:0000313" key="2">
    <source>
        <dbReference type="Proteomes" id="UP000587800"/>
    </source>
</evidence>
<protein>
    <recommendedName>
        <fullName evidence="3">Phage protein</fullName>
    </recommendedName>
</protein>
<accession>A0ABR6STL1</accession>
<comment type="caution">
    <text evidence="1">The sequence shown here is derived from an EMBL/GenBank/DDBJ whole genome shotgun (WGS) entry which is preliminary data.</text>
</comment>
<dbReference type="Proteomes" id="UP000587800">
    <property type="component" value="Unassembled WGS sequence"/>
</dbReference>
<name>A0ABR6STL1_9LIST</name>
<proteinExistence type="predicted"/>
<dbReference type="RefSeq" id="WP_185395511.1">
    <property type="nucleotide sequence ID" value="NZ_JAASTZ010000007.1"/>
</dbReference>
<organism evidence="1 2">
    <name type="scientific">Listeria immobilis</name>
    <dbReference type="NCBI Taxonomy" id="2713502"/>
    <lineage>
        <taxon>Bacteria</taxon>
        <taxon>Bacillati</taxon>
        <taxon>Bacillota</taxon>
        <taxon>Bacilli</taxon>
        <taxon>Bacillales</taxon>
        <taxon>Listeriaceae</taxon>
        <taxon>Listeria</taxon>
    </lineage>
</organism>
<evidence type="ECO:0000313" key="1">
    <source>
        <dbReference type="EMBL" id="MBC1509009.1"/>
    </source>
</evidence>
<keyword evidence="2" id="KW-1185">Reference proteome</keyword>
<sequence>MSQGQWMINGVECYFWEDTARFNTKEEAIDFGIEMLRKYNSNPDDAKNRKILTDDMGAYPVPLSPISNEPIYIFSVGLVEQVKFPNRTDDLLERIAEDVYDEVGDYAEDYLDDVTKEHQNELQDLIRDWAERHDYLPNYFTISRTEAIDIRDFEEVWEEA</sequence>
<evidence type="ECO:0008006" key="3">
    <source>
        <dbReference type="Google" id="ProtNLM"/>
    </source>
</evidence>